<evidence type="ECO:0000256" key="9">
    <source>
        <dbReference type="PROSITE-ProRule" id="PRU00221"/>
    </source>
</evidence>
<dbReference type="InParanoid" id="Q6BII4"/>
<keyword evidence="5" id="KW-0677">Repeat</keyword>
<dbReference type="Gene3D" id="2.130.10.10">
    <property type="entry name" value="YVTN repeat-like/Quinoprotein amine dehydrogenase"/>
    <property type="match status" value="1"/>
</dbReference>
<evidence type="ECO:0000256" key="6">
    <source>
        <dbReference type="ARBA" id="ARBA00023187"/>
    </source>
</evidence>
<dbReference type="SMART" id="SM00320">
    <property type="entry name" value="WD40"/>
    <property type="match status" value="6"/>
</dbReference>
<evidence type="ECO:0000313" key="12">
    <source>
        <dbReference type="Proteomes" id="UP000000599"/>
    </source>
</evidence>
<dbReference type="HOGENOM" id="CLU_022571_0_0_1"/>
<comment type="subcellular location">
    <subcellularLocation>
        <location evidence="1">Nucleus</location>
    </subcellularLocation>
</comment>
<keyword evidence="6" id="KW-0508">mRNA splicing</keyword>
<evidence type="ECO:0000256" key="1">
    <source>
        <dbReference type="ARBA" id="ARBA00004123"/>
    </source>
</evidence>
<feature type="repeat" description="WD" evidence="9">
    <location>
        <begin position="339"/>
        <end position="371"/>
    </location>
</feature>
<dbReference type="FunCoup" id="Q6BII4">
    <property type="interactions" value="910"/>
</dbReference>
<dbReference type="FunFam" id="2.130.10.10:FF:000034">
    <property type="entry name" value="Pre-mRNA-processing factor 17, putative"/>
    <property type="match status" value="1"/>
</dbReference>
<dbReference type="PANTHER" id="PTHR43979">
    <property type="entry name" value="PRE-MRNA-PROCESSING FACTOR 17"/>
    <property type="match status" value="1"/>
</dbReference>
<evidence type="ECO:0000313" key="11">
    <source>
        <dbReference type="EMBL" id="CAG90459.2"/>
    </source>
</evidence>
<evidence type="ECO:0000256" key="2">
    <source>
        <dbReference type="ARBA" id="ARBA00022574"/>
    </source>
</evidence>
<gene>
    <name evidence="11" type="ordered locus">DEHA2G10142g</name>
</gene>
<dbReference type="InterPro" id="IPR001680">
    <property type="entry name" value="WD40_rpt"/>
</dbReference>
<evidence type="ECO:0000256" key="8">
    <source>
        <dbReference type="ARBA" id="ARBA00068146"/>
    </source>
</evidence>
<dbReference type="PROSITE" id="PS50294">
    <property type="entry name" value="WD_REPEATS_REGION"/>
    <property type="match status" value="3"/>
</dbReference>
<feature type="repeat" description="WD" evidence="9">
    <location>
        <begin position="208"/>
        <end position="250"/>
    </location>
</feature>
<dbReference type="PROSITE" id="PS50082">
    <property type="entry name" value="WD_REPEATS_2"/>
    <property type="match status" value="3"/>
</dbReference>
<dbReference type="InterPro" id="IPR032847">
    <property type="entry name" value="PRPF17"/>
</dbReference>
<keyword evidence="4" id="KW-0747">Spliceosome</keyword>
<dbReference type="KEGG" id="dha:DEHA2G10142g"/>
<feature type="compositionally biased region" description="Basic and acidic residues" evidence="10">
    <location>
        <begin position="85"/>
        <end position="95"/>
    </location>
</feature>
<feature type="region of interest" description="Disordered" evidence="10">
    <location>
        <begin position="1"/>
        <end position="20"/>
    </location>
</feature>
<dbReference type="GO" id="GO:0000386">
    <property type="term" value="F:second spliceosomal transesterification activity"/>
    <property type="evidence" value="ECO:0007669"/>
    <property type="project" value="EnsemblFungi"/>
</dbReference>
<dbReference type="GO" id="GO:0000389">
    <property type="term" value="P:mRNA 3'-splice site recognition"/>
    <property type="evidence" value="ECO:0007669"/>
    <property type="project" value="EnsemblFungi"/>
</dbReference>
<feature type="compositionally biased region" description="Acidic residues" evidence="10">
    <location>
        <begin position="136"/>
        <end position="161"/>
    </location>
</feature>
<evidence type="ECO:0000256" key="3">
    <source>
        <dbReference type="ARBA" id="ARBA00022664"/>
    </source>
</evidence>
<dbReference type="Pfam" id="PF00400">
    <property type="entry name" value="WD40"/>
    <property type="match status" value="3"/>
</dbReference>
<dbReference type="PANTHER" id="PTHR43979:SF1">
    <property type="entry name" value="PRE-MRNA-PROCESSING FACTOR 17"/>
    <property type="match status" value="1"/>
</dbReference>
<reference evidence="11 12" key="1">
    <citation type="journal article" date="2004" name="Nature">
        <title>Genome evolution in yeasts.</title>
        <authorList>
            <consortium name="Genolevures"/>
            <person name="Dujon B."/>
            <person name="Sherman D."/>
            <person name="Fischer G."/>
            <person name="Durrens P."/>
            <person name="Casaregola S."/>
            <person name="Lafontaine I."/>
            <person name="de Montigny J."/>
            <person name="Marck C."/>
            <person name="Neuveglise C."/>
            <person name="Talla E."/>
            <person name="Goffard N."/>
            <person name="Frangeul L."/>
            <person name="Aigle M."/>
            <person name="Anthouard V."/>
            <person name="Babour A."/>
            <person name="Barbe V."/>
            <person name="Barnay S."/>
            <person name="Blanchin S."/>
            <person name="Beckerich J.M."/>
            <person name="Beyne E."/>
            <person name="Bleykasten C."/>
            <person name="Boisrame A."/>
            <person name="Boyer J."/>
            <person name="Cattolico L."/>
            <person name="Confanioleri F."/>
            <person name="de Daruvar A."/>
            <person name="Despons L."/>
            <person name="Fabre E."/>
            <person name="Fairhead C."/>
            <person name="Ferry-Dumazet H."/>
            <person name="Groppi A."/>
            <person name="Hantraye F."/>
            <person name="Hennequin C."/>
            <person name="Jauniaux N."/>
            <person name="Joyet P."/>
            <person name="Kachouri R."/>
            <person name="Kerrest A."/>
            <person name="Koszul R."/>
            <person name="Lemaire M."/>
            <person name="Lesur I."/>
            <person name="Ma L."/>
            <person name="Muller H."/>
            <person name="Nicaud J.M."/>
            <person name="Nikolski M."/>
            <person name="Oztas S."/>
            <person name="Ozier-Kalogeropoulos O."/>
            <person name="Pellenz S."/>
            <person name="Potier S."/>
            <person name="Richard G.F."/>
            <person name="Straub M.L."/>
            <person name="Suleau A."/>
            <person name="Swennene D."/>
            <person name="Tekaia F."/>
            <person name="Wesolowski-Louvel M."/>
            <person name="Westhof E."/>
            <person name="Wirth B."/>
            <person name="Zeniou-Meyer M."/>
            <person name="Zivanovic I."/>
            <person name="Bolotin-Fukuhara M."/>
            <person name="Thierry A."/>
            <person name="Bouchier C."/>
            <person name="Caudron B."/>
            <person name="Scarpelli C."/>
            <person name="Gaillardin C."/>
            <person name="Weissenbach J."/>
            <person name="Wincker P."/>
            <person name="Souciet J.L."/>
        </authorList>
    </citation>
    <scope>NUCLEOTIDE SEQUENCE [LARGE SCALE GENOMIC DNA]</scope>
    <source>
        <strain evidence="12">ATCC 36239 / CBS 767 / BCRC 21394 / JCM 1990 / NBRC 0083 / IGC 2968</strain>
    </source>
</reference>
<evidence type="ECO:0000256" key="7">
    <source>
        <dbReference type="ARBA" id="ARBA00023242"/>
    </source>
</evidence>
<dbReference type="InterPro" id="IPR019775">
    <property type="entry name" value="WD40_repeat_CS"/>
</dbReference>
<feature type="compositionally biased region" description="Polar residues" evidence="10">
    <location>
        <begin position="1"/>
        <end position="11"/>
    </location>
</feature>
<dbReference type="eggNOG" id="KOG0282">
    <property type="taxonomic scope" value="Eukaryota"/>
</dbReference>
<evidence type="ECO:0000256" key="10">
    <source>
        <dbReference type="SAM" id="MobiDB-lite"/>
    </source>
</evidence>
<keyword evidence="2 9" id="KW-0853">WD repeat</keyword>
<organism evidence="11 12">
    <name type="scientific">Debaryomyces hansenii (strain ATCC 36239 / CBS 767 / BCRC 21394 / JCM 1990 / NBRC 0083 / IGC 2968)</name>
    <name type="common">Yeast</name>
    <name type="synonym">Torulaspora hansenii</name>
    <dbReference type="NCBI Taxonomy" id="284592"/>
    <lineage>
        <taxon>Eukaryota</taxon>
        <taxon>Fungi</taxon>
        <taxon>Dikarya</taxon>
        <taxon>Ascomycota</taxon>
        <taxon>Saccharomycotina</taxon>
        <taxon>Pichiomycetes</taxon>
        <taxon>Debaryomycetaceae</taxon>
        <taxon>Debaryomyces</taxon>
    </lineage>
</organism>
<dbReference type="GO" id="GO:0071014">
    <property type="term" value="C:post-mRNA release spliceosomal complex"/>
    <property type="evidence" value="ECO:0007669"/>
    <property type="project" value="EnsemblFungi"/>
</dbReference>
<accession>Q6BII4</accession>
<dbReference type="GO" id="GO:0003729">
    <property type="term" value="F:mRNA binding"/>
    <property type="evidence" value="ECO:0007669"/>
    <property type="project" value="TreeGrafter"/>
</dbReference>
<dbReference type="GO" id="GO:0000350">
    <property type="term" value="P:generation of catalytic spliceosome for second transesterification step"/>
    <property type="evidence" value="ECO:0007669"/>
    <property type="project" value="EnsemblFungi"/>
</dbReference>
<keyword evidence="7" id="KW-0539">Nucleus</keyword>
<dbReference type="GO" id="GO:0045292">
    <property type="term" value="P:mRNA cis splicing, via spliceosome"/>
    <property type="evidence" value="ECO:0007669"/>
    <property type="project" value="EnsemblFungi"/>
</dbReference>
<dbReference type="OrthoDB" id="10257301at2759"/>
<keyword evidence="3" id="KW-0507">mRNA processing</keyword>
<dbReference type="VEuPathDB" id="FungiDB:DEHA2G10142g"/>
<protein>
    <recommendedName>
        <fullName evidence="8">Pre-mRNA-processing factor 17</fullName>
    </recommendedName>
</protein>
<feature type="repeat" description="WD" evidence="9">
    <location>
        <begin position="252"/>
        <end position="293"/>
    </location>
</feature>
<dbReference type="Proteomes" id="UP000000599">
    <property type="component" value="Chromosome G"/>
</dbReference>
<dbReference type="InterPro" id="IPR036322">
    <property type="entry name" value="WD40_repeat_dom_sf"/>
</dbReference>
<dbReference type="SUPFAM" id="SSF50978">
    <property type="entry name" value="WD40 repeat-like"/>
    <property type="match status" value="1"/>
</dbReference>
<dbReference type="EMBL" id="CR382139">
    <property type="protein sequence ID" value="CAG90459.2"/>
    <property type="molecule type" value="Genomic_DNA"/>
</dbReference>
<sequence length="504" mass="57176">MSLVQGYSSSSDSDKELHNIPVLPKDSKYNIVTVPNVDISTHELVPIDNVQITSTKETRNFGGGIERNYYDDATWKLQSMKSKRKSENSSKQESKKLRKKRRKQGDPEDIDYLGPWADYKASSESDASISGGDKSDTDEDANDRDEEVDQDANNEEAEPEVFTEFFGSKGKDYLGRTYMHVPRDLNVSLTNEPGSQECFVPKKIIHTFEGHAKGVNKLEFFPKSGHLLLSCGNDGKIMLWDVYHKRELLRAYYGHRLAVKDVTFNSTGKKFLSCSFDKKIILWNTETGDIERTIKLKAIPNVIKFNPNNENEFIVGLTNHKIEHYDLSVSNFEVPIQTYDHHLGAINSLTTIDNNNRFMSTSDDKTVRFWDWQINIPIKFISDPSQHSMPSAAIYPGGKYIALQSMDNSIQVIQGHGKFKFNKNKWFDGHNVAGYGIDVEISPDGKIIMSGDSKGFGYFWDWKTCKLVNKLKVSDKPITCIKSHPQEASKVVMAGMNGHIYYCD</sequence>
<dbReference type="GeneID" id="2904882"/>
<feature type="region of interest" description="Disordered" evidence="10">
    <location>
        <begin position="79"/>
        <end position="161"/>
    </location>
</feature>
<keyword evidence="12" id="KW-1185">Reference proteome</keyword>
<dbReference type="STRING" id="284592.Q6BII4"/>
<dbReference type="GO" id="GO:0071013">
    <property type="term" value="C:catalytic step 2 spliceosome"/>
    <property type="evidence" value="ECO:0007669"/>
    <property type="project" value="InterPro"/>
</dbReference>
<dbReference type="GO" id="GO:0000348">
    <property type="term" value="P:mRNA branch site recognition"/>
    <property type="evidence" value="ECO:0007669"/>
    <property type="project" value="EnsemblFungi"/>
</dbReference>
<dbReference type="AlphaFoldDB" id="Q6BII4"/>
<dbReference type="GO" id="GO:0000974">
    <property type="term" value="C:Prp19 complex"/>
    <property type="evidence" value="ECO:0007669"/>
    <property type="project" value="EnsemblFungi"/>
</dbReference>
<dbReference type="RefSeq" id="XP_461987.2">
    <property type="nucleotide sequence ID" value="XM_461987.1"/>
</dbReference>
<name>Q6BII4_DEBHA</name>
<dbReference type="GO" id="GO:0034399">
    <property type="term" value="C:nuclear periphery"/>
    <property type="evidence" value="ECO:0007669"/>
    <property type="project" value="EnsemblFungi"/>
</dbReference>
<dbReference type="InterPro" id="IPR015943">
    <property type="entry name" value="WD40/YVTN_repeat-like_dom_sf"/>
</dbReference>
<proteinExistence type="predicted"/>
<dbReference type="PROSITE" id="PS00678">
    <property type="entry name" value="WD_REPEATS_1"/>
    <property type="match status" value="1"/>
</dbReference>
<evidence type="ECO:0000256" key="5">
    <source>
        <dbReference type="ARBA" id="ARBA00022737"/>
    </source>
</evidence>
<evidence type="ECO:0000256" key="4">
    <source>
        <dbReference type="ARBA" id="ARBA00022728"/>
    </source>
</evidence>
<dbReference type="OMA" id="VQVYDHH"/>